<proteinExistence type="predicted"/>
<dbReference type="Proteomes" id="UP000077143">
    <property type="component" value="Plasmid pMYC1"/>
</dbReference>
<evidence type="ECO:0000256" key="2">
    <source>
        <dbReference type="SAM" id="Phobius"/>
    </source>
</evidence>
<feature type="transmembrane region" description="Helical" evidence="2">
    <location>
        <begin position="30"/>
        <end position="53"/>
    </location>
</feature>
<reference evidence="3 4" key="1">
    <citation type="submission" date="2016-05" db="EMBL/GenBank/DDBJ databases">
        <title>Complete genome sequence of a phthalic acid esters degrading Mycobacterium sp. YC-RL4.</title>
        <authorList>
            <person name="Ren L."/>
            <person name="Fan S."/>
            <person name="Ruth N."/>
            <person name="Jia Y."/>
            <person name="Wang J."/>
            <person name="Qiao C."/>
        </authorList>
    </citation>
    <scope>NUCLEOTIDE SEQUENCE [LARGE SCALE GENOMIC DNA]</scope>
    <source>
        <strain evidence="3 4">YC-RL4</strain>
        <plasmid evidence="4">pmyc1</plasmid>
    </source>
</reference>
<dbReference type="OrthoDB" id="4728492at2"/>
<dbReference type="KEGG" id="madi:A7U43_28130"/>
<evidence type="ECO:0000256" key="1">
    <source>
        <dbReference type="SAM" id="MobiDB-lite"/>
    </source>
</evidence>
<evidence type="ECO:0000313" key="3">
    <source>
        <dbReference type="EMBL" id="ANE83393.1"/>
    </source>
</evidence>
<dbReference type="EMBL" id="CP015597">
    <property type="protein sequence ID" value="ANE83393.1"/>
    <property type="molecule type" value="Genomic_DNA"/>
</dbReference>
<keyword evidence="2" id="KW-1133">Transmembrane helix</keyword>
<feature type="compositionally biased region" description="Pro residues" evidence="1">
    <location>
        <begin position="1"/>
        <end position="23"/>
    </location>
</feature>
<dbReference type="AlphaFoldDB" id="A0A172UWH7"/>
<keyword evidence="4" id="KW-1185">Reference proteome</keyword>
<geneLocation type="plasmid" evidence="4">
    <name>pmyc1</name>
</geneLocation>
<feature type="region of interest" description="Disordered" evidence="1">
    <location>
        <begin position="1"/>
        <end position="28"/>
    </location>
</feature>
<keyword evidence="2" id="KW-0812">Transmembrane</keyword>
<keyword evidence="3" id="KW-0614">Plasmid</keyword>
<sequence length="200" mass="20285">MSVAPPPAYQTWPPQPYPPAPQPPRRRWPAVAATAAGAAIVGGLVTTLITFAVTTPEAATTATSAPSTVTETAAPPPAPAPLPAAQADAQTCRAWQTTDTLVTAGAAAVPPGVDFNDPATPNNPVYKAAFTRAGDLFGQAAETFAAQTAPGTSPTLAAVADTTVSSLRALSESYKSFDPATGNAIAVFQASQKAVDWLCR</sequence>
<name>A0A172UWH7_9MYCO</name>
<organism evidence="3 4">
    <name type="scientific">Mycobacterium adipatum</name>
    <dbReference type="NCBI Taxonomy" id="1682113"/>
    <lineage>
        <taxon>Bacteria</taxon>
        <taxon>Bacillati</taxon>
        <taxon>Actinomycetota</taxon>
        <taxon>Actinomycetes</taxon>
        <taxon>Mycobacteriales</taxon>
        <taxon>Mycobacteriaceae</taxon>
        <taxon>Mycobacterium</taxon>
    </lineage>
</organism>
<keyword evidence="2" id="KW-0472">Membrane</keyword>
<dbReference type="RefSeq" id="WP_068004086.1">
    <property type="nucleotide sequence ID" value="NZ_CP015597.1"/>
</dbReference>
<accession>A0A172UWH7</accession>
<protein>
    <submittedName>
        <fullName evidence="3">Uncharacterized protein</fullName>
    </submittedName>
</protein>
<evidence type="ECO:0000313" key="4">
    <source>
        <dbReference type="Proteomes" id="UP000077143"/>
    </source>
</evidence>
<gene>
    <name evidence="3" type="ORF">A7U43_28130</name>
</gene>